<protein>
    <submittedName>
        <fullName evidence="2">Uncharacterized protein</fullName>
    </submittedName>
</protein>
<sequence length="207" mass="22432">MPRHVRFPEGRGDPRAPLVESDALVVVDRIAMREFDTSMVYMGILCETYGRCCSHLTGEARGEAMGQGGGDSLWGGGTGGMWGGATEILAGRETRQFYKENYGAKIYPAPRPVMQDKVSPRPDENKNAKNLYPVGAGPAPPLATLVMSGHFPHGLERQAWERQECGVLMAASRSERRQNRGDWCTGGRSGQQSDQTGGGGCRWCIGA</sequence>
<dbReference type="AlphaFoldDB" id="A0AAP0K760"/>
<dbReference type="EMBL" id="JBBNAE010000002">
    <property type="protein sequence ID" value="KAK9145860.1"/>
    <property type="molecule type" value="Genomic_DNA"/>
</dbReference>
<reference evidence="2 3" key="1">
    <citation type="submission" date="2024-01" db="EMBL/GenBank/DDBJ databases">
        <title>Genome assemblies of Stephania.</title>
        <authorList>
            <person name="Yang L."/>
        </authorList>
    </citation>
    <scope>NUCLEOTIDE SEQUENCE [LARGE SCALE GENOMIC DNA]</scope>
    <source>
        <strain evidence="2">QJT</strain>
        <tissue evidence="2">Leaf</tissue>
    </source>
</reference>
<comment type="caution">
    <text evidence="2">The sequence shown here is derived from an EMBL/GenBank/DDBJ whole genome shotgun (WGS) entry which is preliminary data.</text>
</comment>
<gene>
    <name evidence="2" type="ORF">Sjap_005763</name>
</gene>
<feature type="region of interest" description="Disordered" evidence="1">
    <location>
        <begin position="176"/>
        <end position="199"/>
    </location>
</feature>
<dbReference type="Proteomes" id="UP001417504">
    <property type="component" value="Unassembled WGS sequence"/>
</dbReference>
<evidence type="ECO:0000313" key="3">
    <source>
        <dbReference type="Proteomes" id="UP001417504"/>
    </source>
</evidence>
<accession>A0AAP0K760</accession>
<proteinExistence type="predicted"/>
<evidence type="ECO:0000256" key="1">
    <source>
        <dbReference type="SAM" id="MobiDB-lite"/>
    </source>
</evidence>
<organism evidence="2 3">
    <name type="scientific">Stephania japonica</name>
    <dbReference type="NCBI Taxonomy" id="461633"/>
    <lineage>
        <taxon>Eukaryota</taxon>
        <taxon>Viridiplantae</taxon>
        <taxon>Streptophyta</taxon>
        <taxon>Embryophyta</taxon>
        <taxon>Tracheophyta</taxon>
        <taxon>Spermatophyta</taxon>
        <taxon>Magnoliopsida</taxon>
        <taxon>Ranunculales</taxon>
        <taxon>Menispermaceae</taxon>
        <taxon>Menispermoideae</taxon>
        <taxon>Cissampelideae</taxon>
        <taxon>Stephania</taxon>
    </lineage>
</organism>
<evidence type="ECO:0000313" key="2">
    <source>
        <dbReference type="EMBL" id="KAK9145860.1"/>
    </source>
</evidence>
<keyword evidence="3" id="KW-1185">Reference proteome</keyword>
<name>A0AAP0K760_9MAGN</name>